<dbReference type="Pfam" id="PF13715">
    <property type="entry name" value="CarbopepD_reg_2"/>
    <property type="match status" value="1"/>
</dbReference>
<sequence>MLVNGTIVDESNYGIPYVAIGIPSKYVGTSSNEEGAFSMNLSKSNLSDTLEVSSIGYKTIKITVQDYINQKEKTIVLLEDIVSLDAVNILKTTDYIKLAVKSLKKTTVSNRHQLNVLYRRFSSENYKARFLAEQYVKVLDNGPINTEFTDIEVAEGRKSADYRFAKKKQTYHAINVVAQRDPLRQGNILKDYTWKKIGDTRYDGEDLVILQGVGKKQKWKKVKLYIGVDNFAIYKVETTDLDAIYIYKKHFDGRLYLSYHSRVWSSNMPLNPIYQKALGLKKDKVAVSYKHEAIVLGIETNKKKIKVSSFGRYGKDMGDLDVKYNATFWKNLSMPPESDFYKKSVKELESIYGVPLETQFELVNK</sequence>
<dbReference type="EMBL" id="BAABCA010000002">
    <property type="protein sequence ID" value="GAA4233508.1"/>
    <property type="molecule type" value="Genomic_DNA"/>
</dbReference>
<dbReference type="SUPFAM" id="SSF49464">
    <property type="entry name" value="Carboxypeptidase regulatory domain-like"/>
    <property type="match status" value="1"/>
</dbReference>
<reference evidence="2" key="1">
    <citation type="journal article" date="2019" name="Int. J. Syst. Evol. Microbiol.">
        <title>The Global Catalogue of Microorganisms (GCM) 10K type strain sequencing project: providing services to taxonomists for standard genome sequencing and annotation.</title>
        <authorList>
            <consortium name="The Broad Institute Genomics Platform"/>
            <consortium name="The Broad Institute Genome Sequencing Center for Infectious Disease"/>
            <person name="Wu L."/>
            <person name="Ma J."/>
        </authorList>
    </citation>
    <scope>NUCLEOTIDE SEQUENCE [LARGE SCALE GENOMIC DNA]</scope>
    <source>
        <strain evidence="2">JCM 17630</strain>
    </source>
</reference>
<dbReference type="Proteomes" id="UP001501496">
    <property type="component" value="Unassembled WGS sequence"/>
</dbReference>
<dbReference type="InterPro" id="IPR008969">
    <property type="entry name" value="CarboxyPept-like_regulatory"/>
</dbReference>
<name>A0ABP8C4M8_9FLAO</name>
<keyword evidence="2" id="KW-1185">Reference proteome</keyword>
<evidence type="ECO:0008006" key="3">
    <source>
        <dbReference type="Google" id="ProtNLM"/>
    </source>
</evidence>
<proteinExistence type="predicted"/>
<comment type="caution">
    <text evidence="1">The sequence shown here is derived from an EMBL/GenBank/DDBJ whole genome shotgun (WGS) entry which is preliminary data.</text>
</comment>
<organism evidence="1 2">
    <name type="scientific">Postechiella marina</name>
    <dbReference type="NCBI Taxonomy" id="943941"/>
    <lineage>
        <taxon>Bacteria</taxon>
        <taxon>Pseudomonadati</taxon>
        <taxon>Bacteroidota</taxon>
        <taxon>Flavobacteriia</taxon>
        <taxon>Flavobacteriales</taxon>
        <taxon>Flavobacteriaceae</taxon>
        <taxon>Postechiella</taxon>
    </lineage>
</organism>
<accession>A0ABP8C4M8</accession>
<evidence type="ECO:0000313" key="1">
    <source>
        <dbReference type="EMBL" id="GAA4233508.1"/>
    </source>
</evidence>
<protein>
    <recommendedName>
        <fullName evidence="3">Carboxypeptidase-like regulatory domain-containing protein</fullName>
    </recommendedName>
</protein>
<dbReference type="Gene3D" id="2.50.20.10">
    <property type="entry name" value="Lipoprotein localisation LolA/LolB/LppX"/>
    <property type="match status" value="1"/>
</dbReference>
<gene>
    <name evidence="1" type="ORF">GCM10022291_10680</name>
</gene>
<evidence type="ECO:0000313" key="2">
    <source>
        <dbReference type="Proteomes" id="UP001501496"/>
    </source>
</evidence>